<dbReference type="Proteomes" id="UP000635477">
    <property type="component" value="Unassembled WGS sequence"/>
</dbReference>
<comment type="caution">
    <text evidence="1">The sequence shown here is derived from an EMBL/GenBank/DDBJ whole genome shotgun (WGS) entry which is preliminary data.</text>
</comment>
<organism evidence="1 2">
    <name type="scientific">Fusarium zealandicum</name>
    <dbReference type="NCBI Taxonomy" id="1053134"/>
    <lineage>
        <taxon>Eukaryota</taxon>
        <taxon>Fungi</taxon>
        <taxon>Dikarya</taxon>
        <taxon>Ascomycota</taxon>
        <taxon>Pezizomycotina</taxon>
        <taxon>Sordariomycetes</taxon>
        <taxon>Hypocreomycetidae</taxon>
        <taxon>Hypocreales</taxon>
        <taxon>Nectriaceae</taxon>
        <taxon>Fusarium</taxon>
        <taxon>Fusarium staphyleae species complex</taxon>
    </lineage>
</organism>
<reference evidence="1" key="1">
    <citation type="journal article" date="2020" name="BMC Genomics">
        <title>Correction to: Identification and distribution of gene clusters required for synthesis of sphingolipid metabolism inhibitors in diverse species of the filamentous fungus Fusarium.</title>
        <authorList>
            <person name="Kim H.S."/>
            <person name="Lohmar J.M."/>
            <person name="Busman M."/>
            <person name="Brown D.W."/>
            <person name="Naumann T.A."/>
            <person name="Divon H.H."/>
            <person name="Lysoe E."/>
            <person name="Uhlig S."/>
            <person name="Proctor R.H."/>
        </authorList>
    </citation>
    <scope>NUCLEOTIDE SEQUENCE</scope>
    <source>
        <strain evidence="1">NRRL 22465</strain>
    </source>
</reference>
<evidence type="ECO:0000313" key="2">
    <source>
        <dbReference type="Proteomes" id="UP000635477"/>
    </source>
</evidence>
<dbReference type="EMBL" id="JABEYC010000223">
    <property type="protein sequence ID" value="KAF4980546.1"/>
    <property type="molecule type" value="Genomic_DNA"/>
</dbReference>
<sequence>MEGSPEVDKRRQRFGRKCPVCKARIVGSKAVLQRHVSRHSRLKQVQTLNSQVTPPDSPAKNAGFDVSLARDMFMSTPAKHRFTGGAFNTGPLAAKGLFEGMPEVFQRTGRFKKKLDWVRTGLNPQMGFFSKAQRQALGPVAAPNKTLMVKVGAKGDCQVK</sequence>
<accession>A0A8H4XMK3</accession>
<reference evidence="1" key="2">
    <citation type="submission" date="2020-05" db="EMBL/GenBank/DDBJ databases">
        <authorList>
            <person name="Kim H.-S."/>
            <person name="Proctor R.H."/>
            <person name="Brown D.W."/>
        </authorList>
    </citation>
    <scope>NUCLEOTIDE SEQUENCE</scope>
    <source>
        <strain evidence="1">NRRL 22465</strain>
    </source>
</reference>
<proteinExistence type="predicted"/>
<gene>
    <name evidence="1" type="ORF">FZEAL_3481</name>
</gene>
<dbReference type="OrthoDB" id="5087463at2759"/>
<dbReference type="AlphaFoldDB" id="A0A8H4XMK3"/>
<protein>
    <submittedName>
        <fullName evidence="1">Uncharacterized protein</fullName>
    </submittedName>
</protein>
<name>A0A8H4XMK3_9HYPO</name>
<evidence type="ECO:0000313" key="1">
    <source>
        <dbReference type="EMBL" id="KAF4980546.1"/>
    </source>
</evidence>
<keyword evidence="2" id="KW-1185">Reference proteome</keyword>